<evidence type="ECO:0000313" key="11">
    <source>
        <dbReference type="Proteomes" id="UP001201812"/>
    </source>
</evidence>
<evidence type="ECO:0000256" key="8">
    <source>
        <dbReference type="SAM" id="MobiDB-lite"/>
    </source>
</evidence>
<protein>
    <recommendedName>
        <fullName evidence="7">DNA polymerase eta</fullName>
    </recommendedName>
</protein>
<evidence type="ECO:0000256" key="7">
    <source>
        <dbReference type="ARBA" id="ARBA00044975"/>
    </source>
</evidence>
<dbReference type="InterPro" id="IPR043128">
    <property type="entry name" value="Rev_trsase/Diguanyl_cyclase"/>
</dbReference>
<dbReference type="Proteomes" id="UP001201812">
    <property type="component" value="Unassembled WGS sequence"/>
</dbReference>
<dbReference type="Pfam" id="PF00817">
    <property type="entry name" value="IMS"/>
    <property type="match status" value="1"/>
</dbReference>
<feature type="region of interest" description="Disordered" evidence="8">
    <location>
        <begin position="514"/>
        <end position="550"/>
    </location>
</feature>
<dbReference type="PROSITE" id="PS50173">
    <property type="entry name" value="UMUC"/>
    <property type="match status" value="1"/>
</dbReference>
<dbReference type="PANTHER" id="PTHR45873">
    <property type="entry name" value="DNA POLYMERASE ETA"/>
    <property type="match status" value="1"/>
</dbReference>
<dbReference type="Pfam" id="PF11799">
    <property type="entry name" value="IMS_C"/>
    <property type="match status" value="1"/>
</dbReference>
<dbReference type="GO" id="GO:0005634">
    <property type="term" value="C:nucleus"/>
    <property type="evidence" value="ECO:0007669"/>
    <property type="project" value="UniProtKB-SubCell"/>
</dbReference>
<proteinExistence type="predicted"/>
<keyword evidence="11" id="KW-1185">Reference proteome</keyword>
<dbReference type="GO" id="GO:0046872">
    <property type="term" value="F:metal ion binding"/>
    <property type="evidence" value="ECO:0007669"/>
    <property type="project" value="UniProtKB-KW"/>
</dbReference>
<reference evidence="10" key="1">
    <citation type="submission" date="2022-01" db="EMBL/GenBank/DDBJ databases">
        <title>Genome Sequence Resource for Two Populations of Ditylenchus destructor, the Migratory Endoparasitic Phytonematode.</title>
        <authorList>
            <person name="Zhang H."/>
            <person name="Lin R."/>
            <person name="Xie B."/>
        </authorList>
    </citation>
    <scope>NUCLEOTIDE SEQUENCE</scope>
    <source>
        <strain evidence="10">BazhouSP</strain>
    </source>
</reference>
<keyword evidence="3" id="KW-0479">Metal-binding</keyword>
<evidence type="ECO:0000256" key="4">
    <source>
        <dbReference type="ARBA" id="ARBA00022763"/>
    </source>
</evidence>
<sequence length="565" mass="63004">MSRIISLIDMDCFYAQVEQRIRPELILAVSYEAKAMGVKRGMSANEARQVCPAINLCSIPPLANIHKADLSRYRSASGEVFNVLENFPNIVVEKASVDEAYIDLTDAVDRELVDKSTDAVANELMTSSAEIFPTTYLADGDDIHLDASSTSADESKQYDRLSALVSWIDGDCRKDILHLRLAIGAKIIEQIRKRIMEETKFHCSAGIAYSKVIAKLICSRHKPKQQTAIPPKYIPKVYESIPINSVRNLGGKLGYALMTHFGIKTMGELANVSADSIISAFPDSASWILKIARGEDDEPIREGIKPKSIAVSKNFTGKFALTTVNAIEQWGAGLVKELCARLNDDQVKYQRTAHNIVVGFYTSERVHYGRTFRLTSYNPDCIQVILFNFMKPYNKGKEGIWSPSVTHIGVSASKFKNGVNQRVKQITSWFDSFTSNPEESLIEEKDAYSSPDEDEITILDMKDESIEFLEVITEEDAHGIKDVDLKENAKDDSDILIVYSDAIPENAFTKMTTSKQLPSVKDEKKDAKKKLGRQTSATSKKGTTKGKKELKRCNSSNISKFFSRA</sequence>
<dbReference type="InterPro" id="IPR052230">
    <property type="entry name" value="DNA_polymerase_eta"/>
</dbReference>
<organism evidence="10 11">
    <name type="scientific">Ditylenchus destructor</name>
    <dbReference type="NCBI Taxonomy" id="166010"/>
    <lineage>
        <taxon>Eukaryota</taxon>
        <taxon>Metazoa</taxon>
        <taxon>Ecdysozoa</taxon>
        <taxon>Nematoda</taxon>
        <taxon>Chromadorea</taxon>
        <taxon>Rhabditida</taxon>
        <taxon>Tylenchina</taxon>
        <taxon>Tylenchomorpha</taxon>
        <taxon>Sphaerularioidea</taxon>
        <taxon>Anguinidae</taxon>
        <taxon>Anguininae</taxon>
        <taxon>Ditylenchus</taxon>
    </lineage>
</organism>
<feature type="domain" description="UmuC" evidence="9">
    <location>
        <begin position="5"/>
        <end position="250"/>
    </location>
</feature>
<evidence type="ECO:0000259" key="9">
    <source>
        <dbReference type="PROSITE" id="PS50173"/>
    </source>
</evidence>
<dbReference type="PIRSF" id="PIRSF036603">
    <property type="entry name" value="DPol_eta"/>
    <property type="match status" value="1"/>
</dbReference>
<keyword evidence="6" id="KW-0539">Nucleus</keyword>
<dbReference type="EMBL" id="JAKKPZ010000048">
    <property type="protein sequence ID" value="KAI1706396.1"/>
    <property type="molecule type" value="Genomic_DNA"/>
</dbReference>
<gene>
    <name evidence="10" type="ORF">DdX_13055</name>
</gene>
<dbReference type="Gene3D" id="3.30.1490.100">
    <property type="entry name" value="DNA polymerase, Y-family, little finger domain"/>
    <property type="match status" value="1"/>
</dbReference>
<dbReference type="GO" id="GO:0003887">
    <property type="term" value="F:DNA-directed DNA polymerase activity"/>
    <property type="evidence" value="ECO:0007669"/>
    <property type="project" value="TreeGrafter"/>
</dbReference>
<name>A0AAD4MU77_9BILA</name>
<dbReference type="AlphaFoldDB" id="A0AAD4MU77"/>
<evidence type="ECO:0000256" key="5">
    <source>
        <dbReference type="ARBA" id="ARBA00023204"/>
    </source>
</evidence>
<evidence type="ECO:0000256" key="1">
    <source>
        <dbReference type="ARBA" id="ARBA00004123"/>
    </source>
</evidence>
<dbReference type="PANTHER" id="PTHR45873:SF1">
    <property type="entry name" value="DNA POLYMERASE ETA"/>
    <property type="match status" value="1"/>
</dbReference>
<accession>A0AAD4MU77</accession>
<dbReference type="InterPro" id="IPR017961">
    <property type="entry name" value="DNA_pol_Y-fam_little_finger"/>
</dbReference>
<comment type="subcellular location">
    <subcellularLocation>
        <location evidence="1">Nucleus</location>
    </subcellularLocation>
</comment>
<dbReference type="InterPro" id="IPR036775">
    <property type="entry name" value="DNA_pol_Y-fam_lit_finger_sf"/>
</dbReference>
<comment type="caution">
    <text evidence="10">The sequence shown here is derived from an EMBL/GenBank/DDBJ whole genome shotgun (WGS) entry which is preliminary data.</text>
</comment>
<evidence type="ECO:0000256" key="3">
    <source>
        <dbReference type="ARBA" id="ARBA00022723"/>
    </source>
</evidence>
<dbReference type="Gene3D" id="1.10.150.20">
    <property type="entry name" value="5' to 3' exonuclease, C-terminal subdomain"/>
    <property type="match status" value="1"/>
</dbReference>
<dbReference type="GO" id="GO:0003684">
    <property type="term" value="F:damaged DNA binding"/>
    <property type="evidence" value="ECO:0007669"/>
    <property type="project" value="InterPro"/>
</dbReference>
<dbReference type="GO" id="GO:0005657">
    <property type="term" value="C:replication fork"/>
    <property type="evidence" value="ECO:0007669"/>
    <property type="project" value="TreeGrafter"/>
</dbReference>
<dbReference type="Pfam" id="PF21704">
    <property type="entry name" value="POLH-Rev1_HhH"/>
    <property type="match status" value="1"/>
</dbReference>
<keyword evidence="5" id="KW-0234">DNA repair</keyword>
<dbReference type="SUPFAM" id="SSF56672">
    <property type="entry name" value="DNA/RNA polymerases"/>
    <property type="match status" value="1"/>
</dbReference>
<keyword evidence="4" id="KW-0227">DNA damage</keyword>
<dbReference type="Gene3D" id="3.30.70.270">
    <property type="match status" value="1"/>
</dbReference>
<dbReference type="InterPro" id="IPR043502">
    <property type="entry name" value="DNA/RNA_pol_sf"/>
</dbReference>
<dbReference type="GO" id="GO:0009314">
    <property type="term" value="P:response to radiation"/>
    <property type="evidence" value="ECO:0007669"/>
    <property type="project" value="TreeGrafter"/>
</dbReference>
<evidence type="ECO:0000256" key="6">
    <source>
        <dbReference type="ARBA" id="ARBA00023242"/>
    </source>
</evidence>
<dbReference type="SUPFAM" id="SSF100879">
    <property type="entry name" value="Lesion bypass DNA polymerase (Y-family), little finger domain"/>
    <property type="match status" value="1"/>
</dbReference>
<dbReference type="GO" id="GO:0006281">
    <property type="term" value="P:DNA repair"/>
    <property type="evidence" value="ECO:0007669"/>
    <property type="project" value="UniProtKB-KW"/>
</dbReference>
<keyword evidence="2" id="KW-0808">Transferase</keyword>
<dbReference type="InterPro" id="IPR001126">
    <property type="entry name" value="UmuC"/>
</dbReference>
<evidence type="ECO:0000313" key="10">
    <source>
        <dbReference type="EMBL" id="KAI1706396.1"/>
    </source>
</evidence>
<dbReference type="GO" id="GO:0035861">
    <property type="term" value="C:site of double-strand break"/>
    <property type="evidence" value="ECO:0007669"/>
    <property type="project" value="TreeGrafter"/>
</dbReference>
<evidence type="ECO:0000256" key="2">
    <source>
        <dbReference type="ARBA" id="ARBA00022679"/>
    </source>
</evidence>
<dbReference type="GO" id="GO:0042276">
    <property type="term" value="P:error-prone translesion synthesis"/>
    <property type="evidence" value="ECO:0007669"/>
    <property type="project" value="TreeGrafter"/>
</dbReference>
<dbReference type="Gene3D" id="3.40.1170.60">
    <property type="match status" value="1"/>
</dbReference>